<keyword evidence="2" id="KW-1185">Reference proteome</keyword>
<evidence type="ECO:0000313" key="2">
    <source>
        <dbReference type="Proteomes" id="UP000692954"/>
    </source>
</evidence>
<protein>
    <submittedName>
        <fullName evidence="1">Uncharacterized protein</fullName>
    </submittedName>
</protein>
<comment type="caution">
    <text evidence="1">The sequence shown here is derived from an EMBL/GenBank/DDBJ whole genome shotgun (WGS) entry which is preliminary data.</text>
</comment>
<gene>
    <name evidence="1" type="ORF">PSON_ATCC_30995.1.T0960165</name>
</gene>
<proteinExistence type="predicted"/>
<evidence type="ECO:0000313" key="1">
    <source>
        <dbReference type="EMBL" id="CAD8110760.1"/>
    </source>
</evidence>
<name>A0A8S1Q7Q9_9CILI</name>
<sequence>MIYLKILNKFQFTLAVIIPDQFFEIMNGLEEQSRKDIEYLNLHKISFIIALKFDRCLKLRQYNQQSYQQLQNQMLNLYLEINWMNQ</sequence>
<organism evidence="1 2">
    <name type="scientific">Paramecium sonneborni</name>
    <dbReference type="NCBI Taxonomy" id="65129"/>
    <lineage>
        <taxon>Eukaryota</taxon>
        <taxon>Sar</taxon>
        <taxon>Alveolata</taxon>
        <taxon>Ciliophora</taxon>
        <taxon>Intramacronucleata</taxon>
        <taxon>Oligohymenophorea</taxon>
        <taxon>Peniculida</taxon>
        <taxon>Parameciidae</taxon>
        <taxon>Paramecium</taxon>
    </lineage>
</organism>
<accession>A0A8S1Q7Q9</accession>
<reference evidence="1" key="1">
    <citation type="submission" date="2021-01" db="EMBL/GenBank/DDBJ databases">
        <authorList>
            <consortium name="Genoscope - CEA"/>
            <person name="William W."/>
        </authorList>
    </citation>
    <scope>NUCLEOTIDE SEQUENCE</scope>
</reference>
<dbReference type="EMBL" id="CAJJDN010000096">
    <property type="protein sequence ID" value="CAD8110760.1"/>
    <property type="molecule type" value="Genomic_DNA"/>
</dbReference>
<dbReference type="AlphaFoldDB" id="A0A8S1Q7Q9"/>
<dbReference type="Proteomes" id="UP000692954">
    <property type="component" value="Unassembled WGS sequence"/>
</dbReference>